<sequence length="665" mass="71623">MSSFPLKDITPAPPGAQRAGRLLSVRWYLIAAALAVVALAGPLVTRGQLAMERDHVAQAADLTAQIGDVQRLAEVTAANVDGALDLALTVAERSDRLSAAARQDPAIRQLHQGPEGIDYATERLLSLASLARREANASNPGLAAELLVQGREVLPARLATAIAWHEARAAEARRGAVMMLAALVAGTLALLALASLTVIGPLLGRLRQLGIRTTELERALRRSGRRDGLTGLFNRSGASAFFGQNWRAQGEGTGLIHLDLRRFRRINQMLGHDAGDRVLVTLAERLRAEAREGDVVIRIGGDQFAMLIADIADVEALLDRGHDLRRMLSDPIDLPGGARNIDCAIGLAWSGERRVDLQRLTQAADIALASARSGEGAQVCLFTPEMQRLAARQDRLIEDLRGGLSRGDIVAFFQPQVAAADGRPLGFEALVRWRHPTRGLLAPGEFLAMAEEAGYAEEIGTVMLDAALDAVLEWRAAGFADQRVAVNFSSGQLADPLLADRIKWAVDQRGLEAGCLALEVVEDVMVESDDDLPVRTIRHLADAGFSIELDDFGTGHAAIANIRRFQVSRIKIDRSFVRGLDTRPEQAALAEAMLRMADALGVETLAEGVETPEERAALAALGCGALQGYNIARPMPLDETLSWLAEQDMLARSRRARQAAFERAG</sequence>
<dbReference type="Pfam" id="PF00990">
    <property type="entry name" value="GGDEF"/>
    <property type="match status" value="1"/>
</dbReference>
<dbReference type="CDD" id="cd01949">
    <property type="entry name" value="GGDEF"/>
    <property type="match status" value="1"/>
</dbReference>
<dbReference type="Gene3D" id="3.30.70.270">
    <property type="match status" value="1"/>
</dbReference>
<dbReference type="PANTHER" id="PTHR33121:SF70">
    <property type="entry name" value="SIGNALING PROTEIN YKOW"/>
    <property type="match status" value="1"/>
</dbReference>
<dbReference type="Proteomes" id="UP000594800">
    <property type="component" value="Chromosome"/>
</dbReference>
<feature type="transmembrane region" description="Helical" evidence="1">
    <location>
        <begin position="27"/>
        <end position="45"/>
    </location>
</feature>
<feature type="domain" description="GGDEF" evidence="3">
    <location>
        <begin position="251"/>
        <end position="384"/>
    </location>
</feature>
<dbReference type="NCBIfam" id="TIGR00254">
    <property type="entry name" value="GGDEF"/>
    <property type="match status" value="1"/>
</dbReference>
<dbReference type="PROSITE" id="PS50883">
    <property type="entry name" value="EAL"/>
    <property type="match status" value="1"/>
</dbReference>
<dbReference type="KEGG" id="poz:I0K15_05780"/>
<evidence type="ECO:0000313" key="4">
    <source>
        <dbReference type="EMBL" id="QPH55251.1"/>
    </source>
</evidence>
<dbReference type="CDD" id="cd01948">
    <property type="entry name" value="EAL"/>
    <property type="match status" value="1"/>
</dbReference>
<dbReference type="SMART" id="SM00052">
    <property type="entry name" value="EAL"/>
    <property type="match status" value="1"/>
</dbReference>
<dbReference type="SUPFAM" id="SSF55073">
    <property type="entry name" value="Nucleotide cyclase"/>
    <property type="match status" value="1"/>
</dbReference>
<keyword evidence="5" id="KW-1185">Reference proteome</keyword>
<dbReference type="PROSITE" id="PS50887">
    <property type="entry name" value="GGDEF"/>
    <property type="match status" value="1"/>
</dbReference>
<dbReference type="PANTHER" id="PTHR33121">
    <property type="entry name" value="CYCLIC DI-GMP PHOSPHODIESTERASE PDEF"/>
    <property type="match status" value="1"/>
</dbReference>
<feature type="transmembrane region" description="Helical" evidence="1">
    <location>
        <begin position="177"/>
        <end position="203"/>
    </location>
</feature>
<dbReference type="EMBL" id="CP064942">
    <property type="protein sequence ID" value="QPH55251.1"/>
    <property type="molecule type" value="Genomic_DNA"/>
</dbReference>
<keyword evidence="1" id="KW-0472">Membrane</keyword>
<dbReference type="InterPro" id="IPR050706">
    <property type="entry name" value="Cyclic-di-GMP_PDE-like"/>
</dbReference>
<accession>A0A7S9QEI8</accession>
<dbReference type="AlphaFoldDB" id="A0A7S9QEI8"/>
<dbReference type="InterPro" id="IPR029787">
    <property type="entry name" value="Nucleotide_cyclase"/>
</dbReference>
<dbReference type="Gene3D" id="3.20.20.450">
    <property type="entry name" value="EAL domain"/>
    <property type="match status" value="1"/>
</dbReference>
<evidence type="ECO:0000256" key="1">
    <source>
        <dbReference type="SAM" id="Phobius"/>
    </source>
</evidence>
<protein>
    <submittedName>
        <fullName evidence="4">EAL domain-containing protein</fullName>
    </submittedName>
</protein>
<dbReference type="InterPro" id="IPR043128">
    <property type="entry name" value="Rev_trsase/Diguanyl_cyclase"/>
</dbReference>
<evidence type="ECO:0000259" key="2">
    <source>
        <dbReference type="PROSITE" id="PS50883"/>
    </source>
</evidence>
<proteinExistence type="predicted"/>
<feature type="domain" description="EAL" evidence="2">
    <location>
        <begin position="393"/>
        <end position="648"/>
    </location>
</feature>
<dbReference type="InterPro" id="IPR001633">
    <property type="entry name" value="EAL_dom"/>
</dbReference>
<keyword evidence="1" id="KW-1133">Transmembrane helix</keyword>
<dbReference type="SMART" id="SM00267">
    <property type="entry name" value="GGDEF"/>
    <property type="match status" value="1"/>
</dbReference>
<organism evidence="4 5">
    <name type="scientific">Pontivivens ytuae</name>
    <dbReference type="NCBI Taxonomy" id="2789856"/>
    <lineage>
        <taxon>Bacteria</taxon>
        <taxon>Pseudomonadati</taxon>
        <taxon>Pseudomonadota</taxon>
        <taxon>Alphaproteobacteria</taxon>
        <taxon>Rhodobacterales</taxon>
        <taxon>Paracoccaceae</taxon>
        <taxon>Pontivivens</taxon>
    </lineage>
</organism>
<gene>
    <name evidence="4" type="ORF">I0K15_05780</name>
</gene>
<reference evidence="4 5" key="1">
    <citation type="submission" date="2020-11" db="EMBL/GenBank/DDBJ databases">
        <title>Description of Pontivivens ytuae sp. nov. isolated from deep sea sediment of Mariana Trench.</title>
        <authorList>
            <person name="Wang Z."/>
            <person name="Sun Q.-L."/>
            <person name="Xu X.-D."/>
            <person name="Tang Y.-Z."/>
            <person name="Zhang J."/>
        </authorList>
    </citation>
    <scope>NUCLEOTIDE SEQUENCE [LARGE SCALE GENOMIC DNA]</scope>
    <source>
        <strain evidence="4 5">MT2928</strain>
    </source>
</reference>
<keyword evidence="1" id="KW-0812">Transmembrane</keyword>
<dbReference type="SUPFAM" id="SSF141868">
    <property type="entry name" value="EAL domain-like"/>
    <property type="match status" value="1"/>
</dbReference>
<dbReference type="RefSeq" id="WP_196104450.1">
    <property type="nucleotide sequence ID" value="NZ_CP064942.1"/>
</dbReference>
<dbReference type="InterPro" id="IPR000160">
    <property type="entry name" value="GGDEF_dom"/>
</dbReference>
<evidence type="ECO:0000259" key="3">
    <source>
        <dbReference type="PROSITE" id="PS50887"/>
    </source>
</evidence>
<dbReference type="Pfam" id="PF00563">
    <property type="entry name" value="EAL"/>
    <property type="match status" value="1"/>
</dbReference>
<name>A0A7S9QEI8_9RHOB</name>
<dbReference type="InterPro" id="IPR035919">
    <property type="entry name" value="EAL_sf"/>
</dbReference>
<evidence type="ECO:0000313" key="5">
    <source>
        <dbReference type="Proteomes" id="UP000594800"/>
    </source>
</evidence>
<dbReference type="GO" id="GO:0071111">
    <property type="term" value="F:cyclic-guanylate-specific phosphodiesterase activity"/>
    <property type="evidence" value="ECO:0007669"/>
    <property type="project" value="InterPro"/>
</dbReference>